<dbReference type="Proteomes" id="UP000015344">
    <property type="component" value="Unassembled WGS sequence"/>
</dbReference>
<evidence type="ECO:0000313" key="2">
    <source>
        <dbReference type="Proteomes" id="UP000015344"/>
    </source>
</evidence>
<protein>
    <submittedName>
        <fullName evidence="1">Uncharacterized protein</fullName>
    </submittedName>
</protein>
<accession>S9SMM3</accession>
<proteinExistence type="predicted"/>
<name>S9SMM3_PAEAL</name>
<evidence type="ECO:0000313" key="1">
    <source>
        <dbReference type="EMBL" id="EPY05333.1"/>
    </source>
</evidence>
<reference evidence="1 2" key="1">
    <citation type="submission" date="2013-05" db="EMBL/GenBank/DDBJ databases">
        <authorList>
            <person name="Strain E.A."/>
            <person name="Brown E."/>
            <person name="Allard M.W."/>
            <person name="Luo Y.L."/>
        </authorList>
    </citation>
    <scope>NUCLEOTIDE SEQUENCE [LARGE SCALE GENOMIC DNA]</scope>
    <source>
        <strain evidence="1 2">TS-15</strain>
    </source>
</reference>
<organism evidence="1 2">
    <name type="scientific">Paenibacillus alvei TS-15</name>
    <dbReference type="NCBI Taxonomy" id="1117108"/>
    <lineage>
        <taxon>Bacteria</taxon>
        <taxon>Bacillati</taxon>
        <taxon>Bacillota</taxon>
        <taxon>Bacilli</taxon>
        <taxon>Bacillales</taxon>
        <taxon>Paenibacillaceae</taxon>
        <taxon>Paenibacillus</taxon>
    </lineage>
</organism>
<comment type="caution">
    <text evidence="1">The sequence shown here is derived from an EMBL/GenBank/DDBJ whole genome shotgun (WGS) entry which is preliminary data.</text>
</comment>
<dbReference type="AlphaFoldDB" id="S9SMM3"/>
<gene>
    <name evidence="1" type="ORF">PAALTS15_20603</name>
</gene>
<dbReference type="EMBL" id="ATMT01000067">
    <property type="protein sequence ID" value="EPY05333.1"/>
    <property type="molecule type" value="Genomic_DNA"/>
</dbReference>
<sequence length="79" mass="9022">MVLADYRIKNWKLNFNSMWRLFLKTFKQSGQLHWQIAGLTCCNKLTVLYQKAPINGLLSGIPAQLSTFASLLIINLPIL</sequence>